<feature type="domain" description="Potassium channel" evidence="2">
    <location>
        <begin position="43"/>
        <end position="119"/>
    </location>
</feature>
<keyword evidence="1" id="KW-1133">Transmembrane helix</keyword>
<dbReference type="RefSeq" id="WP_170128139.1">
    <property type="nucleotide sequence ID" value="NZ_QNRX01000002.1"/>
</dbReference>
<keyword evidence="1" id="KW-0812">Transmembrane</keyword>
<dbReference type="Proteomes" id="UP000253490">
    <property type="component" value="Unassembled WGS sequence"/>
</dbReference>
<feature type="transmembrane region" description="Helical" evidence="1">
    <location>
        <begin position="69"/>
        <end position="90"/>
    </location>
</feature>
<dbReference type="InterPro" id="IPR013099">
    <property type="entry name" value="K_chnl_dom"/>
</dbReference>
<dbReference type="EMBL" id="QNRX01000002">
    <property type="protein sequence ID" value="RBP69012.1"/>
    <property type="molecule type" value="Genomic_DNA"/>
</dbReference>
<keyword evidence="4" id="KW-1185">Reference proteome</keyword>
<feature type="transmembrane region" description="Helical" evidence="1">
    <location>
        <begin position="36"/>
        <end position="57"/>
    </location>
</feature>
<reference evidence="3 4" key="1">
    <citation type="submission" date="2018-06" db="EMBL/GenBank/DDBJ databases">
        <title>Genomic Encyclopedia of Type Strains, Phase IV (KMG-IV): sequencing the most valuable type-strain genomes for metagenomic binning, comparative biology and taxonomic classification.</title>
        <authorList>
            <person name="Goeker M."/>
        </authorList>
    </citation>
    <scope>NUCLEOTIDE SEQUENCE [LARGE SCALE GENOMIC DNA]</scope>
    <source>
        <strain evidence="3 4">DSM 22112</strain>
    </source>
</reference>
<feature type="transmembrane region" description="Helical" evidence="1">
    <location>
        <begin position="102"/>
        <end position="124"/>
    </location>
</feature>
<comment type="caution">
    <text evidence="3">The sequence shown here is derived from an EMBL/GenBank/DDBJ whole genome shotgun (WGS) entry which is preliminary data.</text>
</comment>
<dbReference type="AlphaFoldDB" id="A0A366IF02"/>
<organism evidence="3 4">
    <name type="scientific">Alkalibaculum bacchi</name>
    <dbReference type="NCBI Taxonomy" id="645887"/>
    <lineage>
        <taxon>Bacteria</taxon>
        <taxon>Bacillati</taxon>
        <taxon>Bacillota</taxon>
        <taxon>Clostridia</taxon>
        <taxon>Eubacteriales</taxon>
        <taxon>Eubacteriaceae</taxon>
        <taxon>Alkalibaculum</taxon>
    </lineage>
</organism>
<dbReference type="Pfam" id="PF07885">
    <property type="entry name" value="Ion_trans_2"/>
    <property type="match status" value="1"/>
</dbReference>
<evidence type="ECO:0000313" key="3">
    <source>
        <dbReference type="EMBL" id="RBP69012.1"/>
    </source>
</evidence>
<keyword evidence="1" id="KW-0472">Membrane</keyword>
<evidence type="ECO:0000313" key="4">
    <source>
        <dbReference type="Proteomes" id="UP000253490"/>
    </source>
</evidence>
<evidence type="ECO:0000259" key="2">
    <source>
        <dbReference type="Pfam" id="PF07885"/>
    </source>
</evidence>
<dbReference type="Gene3D" id="1.10.287.70">
    <property type="match status" value="1"/>
</dbReference>
<protein>
    <submittedName>
        <fullName evidence="3">Ion channel</fullName>
    </submittedName>
</protein>
<proteinExistence type="predicted"/>
<evidence type="ECO:0000256" key="1">
    <source>
        <dbReference type="SAM" id="Phobius"/>
    </source>
</evidence>
<dbReference type="SUPFAM" id="SSF81324">
    <property type="entry name" value="Voltage-gated potassium channels"/>
    <property type="match status" value="1"/>
</dbReference>
<sequence length="339" mass="40911">MKWYEKTYKVLKTKLLRNEFISFYEFRIKKILQVIFIYYIPITFFFILFFALVYYNIDGIASLNGDETISFLDCFYFSTITFFSIGYGDYISITNTAKLVDIIQSILSFILLTLYSGFIVPIFFTRRNDVTFDNQLFLWHNGEAFTISFPIINKGTMFYEMYAILSFTLNNIRGVEYRYSLIKVYTTWFERIWFCDFQISKEHADDEEYMAIYEALYIAISEQINKVRFPKLNLCIHGIDSQTRGAAYFIKEYYLKGIRILFADHSYQSCYIKNHTKYKKKDCYIGMEDEYFLYFFELLNELVFPNNEEMKKSVTGQFELENKHLNLHWQNYHKDFYVY</sequence>
<accession>A0A366IF02</accession>
<gene>
    <name evidence="3" type="ORF">DES36_102155</name>
</gene>
<name>A0A366IF02_9FIRM</name>